<dbReference type="PROSITE" id="PS51212">
    <property type="entry name" value="WSC"/>
    <property type="match status" value="1"/>
</dbReference>
<dbReference type="InParanoid" id="A0A409VG72"/>
<keyword evidence="1" id="KW-0677">Repeat</keyword>
<evidence type="ECO:0000313" key="6">
    <source>
        <dbReference type="Proteomes" id="UP000284842"/>
    </source>
</evidence>
<protein>
    <recommendedName>
        <fullName evidence="4">WSC domain-containing protein</fullName>
    </recommendedName>
</protein>
<feature type="compositionally biased region" description="Low complexity" evidence="2">
    <location>
        <begin position="311"/>
        <end position="322"/>
    </location>
</feature>
<gene>
    <name evidence="5" type="ORF">CVT24_011414</name>
</gene>
<feature type="transmembrane region" description="Helical" evidence="3">
    <location>
        <begin position="364"/>
        <end position="389"/>
    </location>
</feature>
<organism evidence="5 6">
    <name type="scientific">Panaeolus cyanescens</name>
    <dbReference type="NCBI Taxonomy" id="181874"/>
    <lineage>
        <taxon>Eukaryota</taxon>
        <taxon>Fungi</taxon>
        <taxon>Dikarya</taxon>
        <taxon>Basidiomycota</taxon>
        <taxon>Agaricomycotina</taxon>
        <taxon>Agaricomycetes</taxon>
        <taxon>Agaricomycetidae</taxon>
        <taxon>Agaricales</taxon>
        <taxon>Agaricineae</taxon>
        <taxon>Galeropsidaceae</taxon>
        <taxon>Panaeolus</taxon>
    </lineage>
</organism>
<comment type="caution">
    <text evidence="5">The sequence shown here is derived from an EMBL/GenBank/DDBJ whole genome shotgun (WGS) entry which is preliminary data.</text>
</comment>
<accession>A0A409VG72</accession>
<feature type="domain" description="WSC" evidence="4">
    <location>
        <begin position="171"/>
        <end position="263"/>
    </location>
</feature>
<name>A0A409VG72_9AGAR</name>
<evidence type="ECO:0000313" key="5">
    <source>
        <dbReference type="EMBL" id="PPQ65259.1"/>
    </source>
</evidence>
<dbReference type="AlphaFoldDB" id="A0A409VG72"/>
<feature type="region of interest" description="Disordered" evidence="2">
    <location>
        <begin position="265"/>
        <end position="322"/>
    </location>
</feature>
<dbReference type="OrthoDB" id="5985073at2759"/>
<evidence type="ECO:0000259" key="4">
    <source>
        <dbReference type="PROSITE" id="PS51212"/>
    </source>
</evidence>
<dbReference type="STRING" id="181874.A0A409VG72"/>
<feature type="region of interest" description="Disordered" evidence="2">
    <location>
        <begin position="438"/>
        <end position="467"/>
    </location>
</feature>
<dbReference type="Proteomes" id="UP000284842">
    <property type="component" value="Unassembled WGS sequence"/>
</dbReference>
<keyword evidence="3" id="KW-0472">Membrane</keyword>
<feature type="compositionally biased region" description="Polar residues" evidence="2">
    <location>
        <begin position="296"/>
        <end position="310"/>
    </location>
</feature>
<evidence type="ECO:0000256" key="2">
    <source>
        <dbReference type="SAM" id="MobiDB-lite"/>
    </source>
</evidence>
<proteinExistence type="predicted"/>
<dbReference type="Pfam" id="PF01822">
    <property type="entry name" value="WSC"/>
    <property type="match status" value="1"/>
</dbReference>
<sequence length="486" mass="50968">MLQVRIVPVDITNPSSTPLPSRISEGQKGEESRNVGAPVIGTDINDIAPLVITGTPVPYASDISTSVSYRTPITTLAAGFDQAQSPTISSLPVTVGFSSQTTLVQILPHDAPHQAPSQVEGALIGIIAAGTVITTFVAWFKISSRLEMAAASTSPSSQPSQIPALVPAPAGWSYIGCYHDTESRVLDGGFRDSQDMTVISCISICQGNGFNFAGVEGGSQCFCGNSIKTGAVQKTEPECGMPCTGDASQRCGDIWRLNIYQAQATPSSSSSSSTVPGITNHVPAPSPSASHPSNVATSSPTFVTAAQSPHTGTRTETTVPGTSTFLTTAHSTTAASSTSTSSAAAPPTSQIITSIDSHSPRTTLSLGTVAGIAVGVTAITIILVVLLIASLRKWRKRRDEPQHVSTLTTYTTNFYDMQPVTRSTPDDLESDINETSISQSGFVSRRANEMDSTTSPKKGRSYTRTTMYTDDSNSEFTDFSTIKGVN</sequence>
<feature type="compositionally biased region" description="Polar residues" evidence="2">
    <location>
        <begin position="450"/>
        <end position="467"/>
    </location>
</feature>
<keyword evidence="3" id="KW-1133">Transmembrane helix</keyword>
<dbReference type="SMART" id="SM00321">
    <property type="entry name" value="WSC"/>
    <property type="match status" value="1"/>
</dbReference>
<keyword evidence="3" id="KW-0812">Transmembrane</keyword>
<dbReference type="PANTHER" id="PTHR45964">
    <property type="entry name" value="WSCD FAMILY MEMBER CG9164"/>
    <property type="match status" value="1"/>
</dbReference>
<feature type="compositionally biased region" description="Low complexity" evidence="2">
    <location>
        <begin position="280"/>
        <end position="295"/>
    </location>
</feature>
<evidence type="ECO:0000256" key="1">
    <source>
        <dbReference type="ARBA" id="ARBA00022737"/>
    </source>
</evidence>
<evidence type="ECO:0000256" key="3">
    <source>
        <dbReference type="SAM" id="Phobius"/>
    </source>
</evidence>
<keyword evidence="6" id="KW-1185">Reference proteome</keyword>
<dbReference type="PANTHER" id="PTHR45964:SF5">
    <property type="entry name" value="WSCD FAMILY MEMBER CG9164"/>
    <property type="match status" value="1"/>
</dbReference>
<reference evidence="5 6" key="1">
    <citation type="journal article" date="2018" name="Evol. Lett.">
        <title>Horizontal gene cluster transfer increased hallucinogenic mushroom diversity.</title>
        <authorList>
            <person name="Reynolds H.T."/>
            <person name="Vijayakumar V."/>
            <person name="Gluck-Thaler E."/>
            <person name="Korotkin H.B."/>
            <person name="Matheny P.B."/>
            <person name="Slot J.C."/>
        </authorList>
    </citation>
    <scope>NUCLEOTIDE SEQUENCE [LARGE SCALE GENOMIC DNA]</scope>
    <source>
        <strain evidence="5 6">2629</strain>
    </source>
</reference>
<dbReference type="InterPro" id="IPR002889">
    <property type="entry name" value="WSC_carb-bd"/>
</dbReference>
<dbReference type="EMBL" id="NHTK01006069">
    <property type="protein sequence ID" value="PPQ65259.1"/>
    <property type="molecule type" value="Genomic_DNA"/>
</dbReference>
<feature type="region of interest" description="Disordered" evidence="2">
    <location>
        <begin position="13"/>
        <end position="35"/>
    </location>
</feature>
<dbReference type="InterPro" id="IPR051589">
    <property type="entry name" value="Sialate-O-sulfotransferase"/>
</dbReference>